<evidence type="ECO:0000256" key="1">
    <source>
        <dbReference type="ARBA" id="ARBA00001933"/>
    </source>
</evidence>
<dbReference type="InterPro" id="IPR036052">
    <property type="entry name" value="TrpB-like_PALP_sf"/>
</dbReference>
<dbReference type="SUPFAM" id="SSF53686">
    <property type="entry name" value="Tryptophan synthase beta subunit-like PLP-dependent enzymes"/>
    <property type="match status" value="1"/>
</dbReference>
<dbReference type="AlphaFoldDB" id="A0AAW3V142"/>
<dbReference type="PROSITE" id="PS00901">
    <property type="entry name" value="CYS_SYNTHASE"/>
    <property type="match status" value="1"/>
</dbReference>
<gene>
    <name evidence="2" type="ORF">GGD69_004270</name>
</gene>
<dbReference type="GO" id="GO:0004124">
    <property type="term" value="F:cysteine synthase activity"/>
    <property type="evidence" value="ECO:0007669"/>
    <property type="project" value="UniProtKB-EC"/>
</dbReference>
<dbReference type="EC" id="2.5.1.47" evidence="2"/>
<comment type="caution">
    <text evidence="2">The sequence shown here is derived from an EMBL/GenBank/DDBJ whole genome shotgun (WGS) entry which is preliminary data.</text>
</comment>
<reference evidence="2 3" key="1">
    <citation type="submission" date="2020-08" db="EMBL/GenBank/DDBJ databases">
        <title>Genomic Encyclopedia of Type Strains, Phase IV (KMG-V): Genome sequencing to study the core and pangenomes of soil and plant-associated prokaryotes.</title>
        <authorList>
            <person name="Whitman W."/>
        </authorList>
    </citation>
    <scope>NUCLEOTIDE SEQUENCE [LARGE SCALE GENOMIC DNA]</scope>
    <source>
        <strain evidence="2 3">SEMIA 4013</strain>
    </source>
</reference>
<dbReference type="EMBL" id="JACIIK010000007">
    <property type="protein sequence ID" value="MBB6203392.1"/>
    <property type="molecule type" value="Genomic_DNA"/>
</dbReference>
<organism evidence="2 3">
    <name type="scientific">Paraburkholderia fungorum</name>
    <dbReference type="NCBI Taxonomy" id="134537"/>
    <lineage>
        <taxon>Bacteria</taxon>
        <taxon>Pseudomonadati</taxon>
        <taxon>Pseudomonadota</taxon>
        <taxon>Betaproteobacteria</taxon>
        <taxon>Burkholderiales</taxon>
        <taxon>Burkholderiaceae</taxon>
        <taxon>Paraburkholderia</taxon>
    </lineage>
</organism>
<sequence>MTYRTIDAVIGNTSLVELVRLPDETIRARNNVILGKLEGNSPAGSVKDRAALSMIRWAERRARIRPVVLLMPEDISEKRRRSMAAYGAEIILTPAKGGMECARDMAAQMEQEGGGIVLD</sequence>
<dbReference type="Gene3D" id="3.40.50.1100">
    <property type="match status" value="3"/>
</dbReference>
<dbReference type="PANTHER" id="PTHR10314">
    <property type="entry name" value="CYSTATHIONINE BETA-SYNTHASE"/>
    <property type="match status" value="1"/>
</dbReference>
<evidence type="ECO:0000313" key="3">
    <source>
        <dbReference type="Proteomes" id="UP000518681"/>
    </source>
</evidence>
<proteinExistence type="predicted"/>
<protein>
    <submittedName>
        <fullName evidence="2">Cysteine synthase B</fullName>
        <ecNumber evidence="2">2.5.1.47</ecNumber>
    </submittedName>
</protein>
<accession>A0AAW3V142</accession>
<dbReference type="InterPro" id="IPR050214">
    <property type="entry name" value="Cys_Synth/Cystath_Beta-Synth"/>
</dbReference>
<dbReference type="GO" id="GO:0006535">
    <property type="term" value="P:cysteine biosynthetic process from serine"/>
    <property type="evidence" value="ECO:0007669"/>
    <property type="project" value="InterPro"/>
</dbReference>
<comment type="cofactor">
    <cofactor evidence="1">
        <name>pyridoxal 5'-phosphate</name>
        <dbReference type="ChEBI" id="CHEBI:597326"/>
    </cofactor>
</comment>
<dbReference type="Proteomes" id="UP000518681">
    <property type="component" value="Unassembled WGS sequence"/>
</dbReference>
<name>A0AAW3V142_9BURK</name>
<evidence type="ECO:0000313" key="2">
    <source>
        <dbReference type="EMBL" id="MBB6203392.1"/>
    </source>
</evidence>
<keyword evidence="2" id="KW-0808">Transferase</keyword>
<dbReference type="InterPro" id="IPR001216">
    <property type="entry name" value="P-phosphate_BS"/>
</dbReference>